<gene>
    <name evidence="1" type="ORF">QEZ52_14400</name>
</gene>
<protein>
    <submittedName>
        <fullName evidence="1">Uncharacterized protein</fullName>
    </submittedName>
</protein>
<reference evidence="1 2" key="1">
    <citation type="submission" date="2023-04" db="EMBL/GenBank/DDBJ databases">
        <title>Complete genome sequence of Alisedimentitalea scapharcae.</title>
        <authorList>
            <person name="Rong J.-C."/>
            <person name="Yi M.-L."/>
            <person name="Zhao Q."/>
        </authorList>
    </citation>
    <scope>NUCLEOTIDE SEQUENCE [LARGE SCALE GENOMIC DNA]</scope>
    <source>
        <strain evidence="1 2">KCTC 42119</strain>
    </source>
</reference>
<sequence length="248" mass="28437">MDLEHSIYPGSFYSLLGFLDRKEVPYENVADLFPPPDCDLDALAASVIQADPVPDHEFDRQDAARKYQTLLVEFDGCSELWAVHAMAIAVLRRRNPPEFVRQLFLRIWREKGKELADGLPVRWLISSATTFADHGDTFEQRSGGMGLSVLFDLIKLHDSERRVSGRPNDAAFPRLKSKPRNHPLAFDMAGYSLPNGDLDRIMLARLWRLAEQDATLRPLGFRMLRMVMTDKRSVFSRVQRYRRTKSDG</sequence>
<dbReference type="EMBL" id="CP123584">
    <property type="protein sequence ID" value="WZK87790.1"/>
    <property type="molecule type" value="Genomic_DNA"/>
</dbReference>
<keyword evidence="2" id="KW-1185">Reference proteome</keyword>
<organism evidence="1 2">
    <name type="scientific">Aliisedimentitalea scapharcae</name>
    <dbReference type="NCBI Taxonomy" id="1524259"/>
    <lineage>
        <taxon>Bacteria</taxon>
        <taxon>Pseudomonadati</taxon>
        <taxon>Pseudomonadota</taxon>
        <taxon>Alphaproteobacteria</taxon>
        <taxon>Rhodobacterales</taxon>
        <taxon>Roseobacteraceae</taxon>
        <taxon>Aliisedimentitalea</taxon>
    </lineage>
</organism>
<name>A0ABZ2XNX5_9RHOB</name>
<evidence type="ECO:0000313" key="2">
    <source>
        <dbReference type="Proteomes" id="UP001623232"/>
    </source>
</evidence>
<accession>A0ABZ2XNX5</accession>
<dbReference type="Proteomes" id="UP001623232">
    <property type="component" value="Chromosome"/>
</dbReference>
<proteinExistence type="predicted"/>
<evidence type="ECO:0000313" key="1">
    <source>
        <dbReference type="EMBL" id="WZK87790.1"/>
    </source>
</evidence>
<dbReference type="RefSeq" id="WP_406645105.1">
    <property type="nucleotide sequence ID" value="NZ_CP123584.1"/>
</dbReference>